<name>A0A380BTD6_9GAMM</name>
<protein>
    <submittedName>
        <fullName evidence="1">Uncharacterized protein</fullName>
    </submittedName>
</protein>
<organism evidence="1 2">
    <name type="scientific">Shewanella morhuae</name>
    <dbReference type="NCBI Taxonomy" id="365591"/>
    <lineage>
        <taxon>Bacteria</taxon>
        <taxon>Pseudomonadati</taxon>
        <taxon>Pseudomonadota</taxon>
        <taxon>Gammaproteobacteria</taxon>
        <taxon>Alteromonadales</taxon>
        <taxon>Shewanellaceae</taxon>
        <taxon>Shewanella</taxon>
    </lineage>
</organism>
<accession>A0A380BTD6</accession>
<dbReference type="EMBL" id="UGYV01000004">
    <property type="protein sequence ID" value="SUJ06875.1"/>
    <property type="molecule type" value="Genomic_DNA"/>
</dbReference>
<gene>
    <name evidence="1" type="ORF">NCTC10736_03850</name>
</gene>
<dbReference type="AlphaFoldDB" id="A0A380BTD6"/>
<proteinExistence type="predicted"/>
<evidence type="ECO:0000313" key="1">
    <source>
        <dbReference type="EMBL" id="SUJ06875.1"/>
    </source>
</evidence>
<reference evidence="1 2" key="1">
    <citation type="submission" date="2018-06" db="EMBL/GenBank/DDBJ databases">
        <authorList>
            <consortium name="Pathogen Informatics"/>
            <person name="Doyle S."/>
        </authorList>
    </citation>
    <scope>NUCLEOTIDE SEQUENCE [LARGE SCALE GENOMIC DNA]</scope>
    <source>
        <strain evidence="1 2">NCTC10736</strain>
    </source>
</reference>
<evidence type="ECO:0000313" key="2">
    <source>
        <dbReference type="Proteomes" id="UP000255061"/>
    </source>
</evidence>
<dbReference type="Proteomes" id="UP000255061">
    <property type="component" value="Unassembled WGS sequence"/>
</dbReference>
<sequence length="59" mass="6729">MKHILDYFKNDPEADFEQGSALNEANKKRNWVIAGVGATGTRRPLFSGRRLYVCPKTYP</sequence>